<proteinExistence type="predicted"/>
<keyword evidence="1" id="KW-1133">Transmembrane helix</keyword>
<evidence type="ECO:0000313" key="2">
    <source>
        <dbReference type="EMBL" id="VVM05272.1"/>
    </source>
</evidence>
<reference evidence="2 3" key="1">
    <citation type="submission" date="2019-09" db="EMBL/GenBank/DDBJ databases">
        <authorList>
            <person name="Cremers G."/>
        </authorList>
    </citation>
    <scope>NUCLEOTIDE SEQUENCE [LARGE SCALE GENOMIC DNA]</scope>
    <source>
        <strain evidence="2">4A</strain>
    </source>
</reference>
<dbReference type="RefSeq" id="WP_142659403.1">
    <property type="nucleotide sequence ID" value="NZ_CABFVA020000017.1"/>
</dbReference>
<evidence type="ECO:0008006" key="4">
    <source>
        <dbReference type="Google" id="ProtNLM"/>
    </source>
</evidence>
<keyword evidence="1" id="KW-0812">Transmembrane</keyword>
<dbReference type="Pfam" id="PF07332">
    <property type="entry name" value="Phage_holin_3_6"/>
    <property type="match status" value="1"/>
</dbReference>
<organism evidence="2 3">
    <name type="scientific">Methylacidimicrobium tartarophylax</name>
    <dbReference type="NCBI Taxonomy" id="1041768"/>
    <lineage>
        <taxon>Bacteria</taxon>
        <taxon>Pseudomonadati</taxon>
        <taxon>Verrucomicrobiota</taxon>
        <taxon>Methylacidimicrobium</taxon>
    </lineage>
</organism>
<dbReference type="EMBL" id="CABFVA020000017">
    <property type="protein sequence ID" value="VVM05272.1"/>
    <property type="molecule type" value="Genomic_DNA"/>
</dbReference>
<dbReference type="Proteomes" id="UP000334923">
    <property type="component" value="Unassembled WGS sequence"/>
</dbReference>
<name>A0A5E6M7C8_9BACT</name>
<sequence length="132" mass="14645">MTEAQQRGGARGSGQKLLTLLLRLMAVRLELFAVELQMEIEQLLRLLLWLGAGLFLAGLSVLWLGIALLSLTWDDPMARTVTVGTMGVACLGAMIFAGTRVWKRLKALRTPFAETIQELGKDVAWLHDRARK</sequence>
<accession>A0A5E6M7C8</accession>
<feature type="transmembrane region" description="Helical" evidence="1">
    <location>
        <begin position="46"/>
        <end position="69"/>
    </location>
</feature>
<protein>
    <recommendedName>
        <fullName evidence="4">Inner membrane protein YqjE</fullName>
    </recommendedName>
</protein>
<keyword evidence="3" id="KW-1185">Reference proteome</keyword>
<feature type="transmembrane region" description="Helical" evidence="1">
    <location>
        <begin position="81"/>
        <end position="102"/>
    </location>
</feature>
<evidence type="ECO:0000256" key="1">
    <source>
        <dbReference type="SAM" id="Phobius"/>
    </source>
</evidence>
<dbReference type="OrthoDB" id="9847108at2"/>
<keyword evidence="1" id="KW-0472">Membrane</keyword>
<evidence type="ECO:0000313" key="3">
    <source>
        <dbReference type="Proteomes" id="UP000334923"/>
    </source>
</evidence>
<dbReference type="InterPro" id="IPR009937">
    <property type="entry name" value="Phage_holin_3_6"/>
</dbReference>
<dbReference type="AlphaFoldDB" id="A0A5E6M7C8"/>
<gene>
    <name evidence="2" type="ORF">MAMT_00546</name>
</gene>